<organism evidence="6 7">
    <name type="scientific">Oedothorax gibbosus</name>
    <dbReference type="NCBI Taxonomy" id="931172"/>
    <lineage>
        <taxon>Eukaryota</taxon>
        <taxon>Metazoa</taxon>
        <taxon>Ecdysozoa</taxon>
        <taxon>Arthropoda</taxon>
        <taxon>Chelicerata</taxon>
        <taxon>Arachnida</taxon>
        <taxon>Araneae</taxon>
        <taxon>Araneomorphae</taxon>
        <taxon>Entelegynae</taxon>
        <taxon>Araneoidea</taxon>
        <taxon>Linyphiidae</taxon>
        <taxon>Erigoninae</taxon>
        <taxon>Oedothorax</taxon>
    </lineage>
</organism>
<evidence type="ECO:0008006" key="8">
    <source>
        <dbReference type="Google" id="ProtNLM"/>
    </source>
</evidence>
<accession>A0AAV6VZA2</accession>
<protein>
    <recommendedName>
        <fullName evidence="8">Cuticle protein</fullName>
    </recommendedName>
</protein>
<feature type="region of interest" description="Disordered" evidence="4">
    <location>
        <begin position="308"/>
        <end position="330"/>
    </location>
</feature>
<feature type="signal peptide" evidence="5">
    <location>
        <begin position="1"/>
        <end position="20"/>
    </location>
</feature>
<dbReference type="EMBL" id="JAFNEN010000009">
    <property type="protein sequence ID" value="KAG8201048.1"/>
    <property type="molecule type" value="Genomic_DNA"/>
</dbReference>
<dbReference type="InterPro" id="IPR000618">
    <property type="entry name" value="Insect_cuticle"/>
</dbReference>
<feature type="region of interest" description="Disordered" evidence="4">
    <location>
        <begin position="154"/>
        <end position="185"/>
    </location>
</feature>
<dbReference type="AlphaFoldDB" id="A0AAV6VZA2"/>
<sequence length="456" mass="52060">MVPMILGLVGLILSPTLVISQENVEHREFQYNSLVDPSTGRYNFAYDTGNNNGDDVAHSMHMQYADADGMVRGRYGYTDPNGKLRVVEYEAGPQGFIARGDVGPDQFPHGQAPAPASDDPPQQVLSSYNAVANGDVHLDPAPIQMAGWDPEFDGMAQPPANAGSDHQVPANSLESENDDRDMPVTLNVTTGDALEVYGPELGFYRDRYPRIVHSPINDNSGVTPDTTSTPTTPIPASDPTQENPDQNIHNIDVDPDAIRQAAGSPIRRSAEDQRTIVRRSGSSGSPVVGVPASYRRYYARYYHDHDNERRYYPRQSHDHDAEVRSRQTHDHDAELARYRARQAYEAQVRSRQTHDHDAENHRNHNHATYYRRQAAARTDGRYNYPRRIFYRDSHSMEPHEHSDNPVYRNYRDHQHADRHLYGRYRNDIYPATARSRQLQYIPADKYHDKRYYWTYD</sequence>
<comment type="caution">
    <text evidence="6">The sequence shown here is derived from an EMBL/GenBank/DDBJ whole genome shotgun (WGS) entry which is preliminary data.</text>
</comment>
<dbReference type="PROSITE" id="PS00233">
    <property type="entry name" value="CHIT_BIND_RR_1"/>
    <property type="match status" value="1"/>
</dbReference>
<feature type="region of interest" description="Disordered" evidence="4">
    <location>
        <begin position="214"/>
        <end position="289"/>
    </location>
</feature>
<dbReference type="PROSITE" id="PS51155">
    <property type="entry name" value="CHIT_BIND_RR_2"/>
    <property type="match status" value="1"/>
</dbReference>
<dbReference type="Proteomes" id="UP000827092">
    <property type="component" value="Unassembled WGS sequence"/>
</dbReference>
<keyword evidence="5" id="KW-0732">Signal</keyword>
<name>A0AAV6VZA2_9ARAC</name>
<evidence type="ECO:0000256" key="2">
    <source>
        <dbReference type="ARBA" id="ARBA00022460"/>
    </source>
</evidence>
<gene>
    <name evidence="6" type="ORF">JTE90_002723</name>
</gene>
<evidence type="ECO:0000313" key="7">
    <source>
        <dbReference type="Proteomes" id="UP000827092"/>
    </source>
</evidence>
<evidence type="ECO:0000313" key="6">
    <source>
        <dbReference type="EMBL" id="KAG8201048.1"/>
    </source>
</evidence>
<dbReference type="Pfam" id="PF00379">
    <property type="entry name" value="Chitin_bind_4"/>
    <property type="match status" value="1"/>
</dbReference>
<feature type="compositionally biased region" description="Low complexity" evidence="4">
    <location>
        <begin position="223"/>
        <end position="240"/>
    </location>
</feature>
<feature type="region of interest" description="Disordered" evidence="4">
    <location>
        <begin position="101"/>
        <end position="122"/>
    </location>
</feature>
<dbReference type="InterPro" id="IPR031311">
    <property type="entry name" value="CHIT_BIND_RR_consensus"/>
</dbReference>
<feature type="compositionally biased region" description="Low complexity" evidence="4">
    <location>
        <begin position="278"/>
        <end position="289"/>
    </location>
</feature>
<dbReference type="GO" id="GO:0042302">
    <property type="term" value="F:structural constituent of cuticle"/>
    <property type="evidence" value="ECO:0007669"/>
    <property type="project" value="UniProtKB-UniRule"/>
</dbReference>
<evidence type="ECO:0000256" key="3">
    <source>
        <dbReference type="PROSITE-ProRule" id="PRU00497"/>
    </source>
</evidence>
<feature type="chain" id="PRO_5043854490" description="Cuticle protein" evidence="5">
    <location>
        <begin position="21"/>
        <end position="456"/>
    </location>
</feature>
<keyword evidence="7" id="KW-1185">Reference proteome</keyword>
<evidence type="ECO:0000256" key="4">
    <source>
        <dbReference type="SAM" id="MobiDB-lite"/>
    </source>
</evidence>
<evidence type="ECO:0000256" key="5">
    <source>
        <dbReference type="SAM" id="SignalP"/>
    </source>
</evidence>
<evidence type="ECO:0000256" key="1">
    <source>
        <dbReference type="ARBA" id="ARBA00002980"/>
    </source>
</evidence>
<proteinExistence type="predicted"/>
<feature type="compositionally biased region" description="Low complexity" evidence="4">
    <location>
        <begin position="111"/>
        <end position="122"/>
    </location>
</feature>
<keyword evidence="2 3" id="KW-0193">Cuticle</keyword>
<reference evidence="6 7" key="1">
    <citation type="journal article" date="2022" name="Nat. Ecol. Evol.">
        <title>A masculinizing supergene underlies an exaggerated male reproductive morph in a spider.</title>
        <authorList>
            <person name="Hendrickx F."/>
            <person name="De Corte Z."/>
            <person name="Sonet G."/>
            <person name="Van Belleghem S.M."/>
            <person name="Kostlbacher S."/>
            <person name="Vangestel C."/>
        </authorList>
    </citation>
    <scope>NUCLEOTIDE SEQUENCE [LARGE SCALE GENOMIC DNA]</scope>
    <source>
        <strain evidence="6">W744_W776</strain>
    </source>
</reference>
<comment type="function">
    <text evidence="1">Component of the rigid cuticle of the spider.</text>
</comment>